<dbReference type="InterPro" id="IPR002048">
    <property type="entry name" value="EF_hand_dom"/>
</dbReference>
<reference evidence="3 4" key="1">
    <citation type="journal article" date="2012" name="Genome Biol.">
        <title>Genome and low-iron response of an oceanic diatom adapted to chronic iron limitation.</title>
        <authorList>
            <person name="Lommer M."/>
            <person name="Specht M."/>
            <person name="Roy A.S."/>
            <person name="Kraemer L."/>
            <person name="Andreson R."/>
            <person name="Gutowska M.A."/>
            <person name="Wolf J."/>
            <person name="Bergner S.V."/>
            <person name="Schilhabel M.B."/>
            <person name="Klostermeier U.C."/>
            <person name="Beiko R.G."/>
            <person name="Rosenstiel P."/>
            <person name="Hippler M."/>
            <person name="Laroche J."/>
        </authorList>
    </citation>
    <scope>NUCLEOTIDE SEQUENCE [LARGE SCALE GENOMIC DNA]</scope>
    <source>
        <strain evidence="3 4">CCMP1005</strain>
    </source>
</reference>
<feature type="transmembrane region" description="Helical" evidence="1">
    <location>
        <begin position="64"/>
        <end position="86"/>
    </location>
</feature>
<organism evidence="3 4">
    <name type="scientific">Thalassiosira oceanica</name>
    <name type="common">Marine diatom</name>
    <dbReference type="NCBI Taxonomy" id="159749"/>
    <lineage>
        <taxon>Eukaryota</taxon>
        <taxon>Sar</taxon>
        <taxon>Stramenopiles</taxon>
        <taxon>Ochrophyta</taxon>
        <taxon>Bacillariophyta</taxon>
        <taxon>Coscinodiscophyceae</taxon>
        <taxon>Thalassiosirophycidae</taxon>
        <taxon>Thalassiosirales</taxon>
        <taxon>Thalassiosiraceae</taxon>
        <taxon>Thalassiosira</taxon>
    </lineage>
</organism>
<dbReference type="AlphaFoldDB" id="K0TLM3"/>
<evidence type="ECO:0000313" key="4">
    <source>
        <dbReference type="Proteomes" id="UP000266841"/>
    </source>
</evidence>
<dbReference type="Proteomes" id="UP000266841">
    <property type="component" value="Unassembled WGS sequence"/>
</dbReference>
<dbReference type="PROSITE" id="PS00018">
    <property type="entry name" value="EF_HAND_1"/>
    <property type="match status" value="1"/>
</dbReference>
<feature type="domain" description="EF-hand" evidence="2">
    <location>
        <begin position="28"/>
        <end position="53"/>
    </location>
</feature>
<protein>
    <recommendedName>
        <fullName evidence="2">EF-hand domain-containing protein</fullName>
    </recommendedName>
</protein>
<dbReference type="GO" id="GO:0005509">
    <property type="term" value="F:calcium ion binding"/>
    <property type="evidence" value="ECO:0007669"/>
    <property type="project" value="InterPro"/>
</dbReference>
<proteinExistence type="predicted"/>
<evidence type="ECO:0000256" key="1">
    <source>
        <dbReference type="SAM" id="Phobius"/>
    </source>
</evidence>
<evidence type="ECO:0000313" key="3">
    <source>
        <dbReference type="EMBL" id="EJK75431.1"/>
    </source>
</evidence>
<dbReference type="PROSITE" id="PS50222">
    <property type="entry name" value="EF_HAND_2"/>
    <property type="match status" value="1"/>
</dbReference>
<accession>K0TLM3</accession>
<sequence length="254" mass="26592">MTMSEAGATTDGIAISSFPAELHPTLSEAFDADGDGFIDSSELLAAAQLHKQTKSANSLLRKGLLATGVATAALIAVMGGLTYGIVDANKDTVTEGRALMTKGTHEPVSVGTNEIGLSLGNLPFVPSEVLSKINDVSFMAEDNGIEYFRKVDSIDVTSEDGFVLETTKGDKITWNVVDGTELTISLVDGTSWNKHIACSACTAINVFASAAVLEGIAKFEEAVDLAGGRKLYYGHNCYGYGGYGGYGYGYGGYP</sequence>
<keyword evidence="1" id="KW-0472">Membrane</keyword>
<keyword evidence="1" id="KW-1133">Transmembrane helix</keyword>
<keyword evidence="1" id="KW-0812">Transmembrane</keyword>
<comment type="caution">
    <text evidence="3">The sequence shown here is derived from an EMBL/GenBank/DDBJ whole genome shotgun (WGS) entry which is preliminary data.</text>
</comment>
<gene>
    <name evidence="3" type="ORF">THAOC_02842</name>
</gene>
<dbReference type="EMBL" id="AGNL01002938">
    <property type="protein sequence ID" value="EJK75431.1"/>
    <property type="molecule type" value="Genomic_DNA"/>
</dbReference>
<evidence type="ECO:0000259" key="2">
    <source>
        <dbReference type="PROSITE" id="PS50222"/>
    </source>
</evidence>
<keyword evidence="4" id="KW-1185">Reference proteome</keyword>
<name>K0TLM3_THAOC</name>
<dbReference type="InterPro" id="IPR018247">
    <property type="entry name" value="EF_Hand_1_Ca_BS"/>
</dbReference>